<dbReference type="Pfam" id="PF04488">
    <property type="entry name" value="Gly_transf_sug"/>
    <property type="match status" value="1"/>
</dbReference>
<evidence type="ECO:0000256" key="2">
    <source>
        <dbReference type="SAM" id="MobiDB-lite"/>
    </source>
</evidence>
<dbReference type="InterPro" id="IPR039367">
    <property type="entry name" value="Och1-like"/>
</dbReference>
<sequence>MALLSALRPVWLLAVLTYLVYLSLTSKTISTQVTSVVPDNIQHRASDLRKAAHIDYPFPSFKGRNCKSHTAGGKNVNAAKTVVHDLLQQPLPNTIWQTSDFERRRKNVKNIASWHKLNPNYKLKHLSDEDSDEFVRKTFSHRPSILRTWNSLYLPVLKSDFLRYLMVLAKGGIYTDIDTECILPVDEWIPEKWGSSTVNAVFGIEYDGPVGWIFSKPAGFVQYTFMAKAGHPIFENAVSRVMSNLDLTTRYIQEDIWEWNATFEDVLFNTGPGAMSDAVAWHLVEQGVDFNWEMVKGLKEPKLIADVLILPINAFGTGQAHSNSGKPEYGKVLVSHKFQGGWLKAKDERVAEQVQELGKPDPKAMEENMKEGTDKKQRPSKSDDESEKDISKDDPKAREKAKEAGKPKDEHKAGEKDKAKDAGKAKDPKAPKDKKPPKKPDVVKAEKAAAAQEDGAEDALNALDDPDADLDEEESDGKDYEGRPVPKQKIIDDLAQKPKFTKKGKQDGKAAKPKVADIPNQEPTFSKKGKQGDKSAGKKAEDAAAAAAAGGKKPTFTKQGKKGDEAAGKGKGGGRAGAKKANEPAGKKKDDGKAKAKPYDGNADEEKQENMKAEELRAMYDG</sequence>
<organism evidence="4 5">
    <name type="scientific">Elsinoe australis</name>
    <dbReference type="NCBI Taxonomy" id="40998"/>
    <lineage>
        <taxon>Eukaryota</taxon>
        <taxon>Fungi</taxon>
        <taxon>Dikarya</taxon>
        <taxon>Ascomycota</taxon>
        <taxon>Pezizomycotina</taxon>
        <taxon>Dothideomycetes</taxon>
        <taxon>Dothideomycetidae</taxon>
        <taxon>Myriangiales</taxon>
        <taxon>Elsinoaceae</taxon>
        <taxon>Elsinoe</taxon>
    </lineage>
</organism>
<keyword evidence="3" id="KW-0732">Signal</keyword>
<dbReference type="OrthoDB" id="409543at2759"/>
<comment type="caution">
    <text evidence="4">The sequence shown here is derived from an EMBL/GenBank/DDBJ whole genome shotgun (WGS) entry which is preliminary data.</text>
</comment>
<dbReference type="EMBL" id="NHZQ01000445">
    <property type="protein sequence ID" value="PSK34795.1"/>
    <property type="molecule type" value="Genomic_DNA"/>
</dbReference>
<evidence type="ECO:0000256" key="3">
    <source>
        <dbReference type="SAM" id="SignalP"/>
    </source>
</evidence>
<feature type="compositionally biased region" description="Low complexity" evidence="2">
    <location>
        <begin position="543"/>
        <end position="553"/>
    </location>
</feature>
<keyword evidence="5" id="KW-1185">Reference proteome</keyword>
<dbReference type="Proteomes" id="UP000243723">
    <property type="component" value="Unassembled WGS sequence"/>
</dbReference>
<dbReference type="InterPro" id="IPR007577">
    <property type="entry name" value="GlycoTrfase_DXD_sugar-bd_CS"/>
</dbReference>
<dbReference type="SUPFAM" id="SSF53448">
    <property type="entry name" value="Nucleotide-diphospho-sugar transferases"/>
    <property type="match status" value="1"/>
</dbReference>
<dbReference type="PANTHER" id="PTHR31834">
    <property type="entry name" value="INITIATION-SPECIFIC ALPHA-1,6-MANNOSYLTRANSFERASE"/>
    <property type="match status" value="1"/>
</dbReference>
<comment type="similarity">
    <text evidence="1">Belongs to the glycosyltransferase 32 family.</text>
</comment>
<name>A0A2P7YFR1_9PEZI</name>
<protein>
    <submittedName>
        <fullName evidence="4">Initiation-specific alpha-1,6-mannosyltransferase</fullName>
    </submittedName>
</protein>
<evidence type="ECO:0000313" key="5">
    <source>
        <dbReference type="Proteomes" id="UP000243723"/>
    </source>
</evidence>
<feature type="signal peptide" evidence="3">
    <location>
        <begin position="1"/>
        <end position="25"/>
    </location>
</feature>
<dbReference type="InterPro" id="IPR029044">
    <property type="entry name" value="Nucleotide-diphossugar_trans"/>
</dbReference>
<keyword evidence="4" id="KW-0808">Transferase</keyword>
<keyword evidence="4" id="KW-0328">Glycosyltransferase</keyword>
<gene>
    <name evidence="4" type="ORF">B9Z65_1378</name>
</gene>
<dbReference type="Gene3D" id="3.90.550.20">
    <property type="match status" value="1"/>
</dbReference>
<feature type="compositionally biased region" description="Basic and acidic residues" evidence="2">
    <location>
        <begin position="530"/>
        <end position="542"/>
    </location>
</feature>
<dbReference type="GO" id="GO:0000136">
    <property type="term" value="C:mannan polymerase complex"/>
    <property type="evidence" value="ECO:0007669"/>
    <property type="project" value="TreeGrafter"/>
</dbReference>
<feature type="compositionally biased region" description="Low complexity" evidence="2">
    <location>
        <begin position="448"/>
        <end position="463"/>
    </location>
</feature>
<feature type="compositionally biased region" description="Basic and acidic residues" evidence="2">
    <location>
        <begin position="358"/>
        <end position="447"/>
    </location>
</feature>
<dbReference type="GO" id="GO:0000009">
    <property type="term" value="F:alpha-1,6-mannosyltransferase activity"/>
    <property type="evidence" value="ECO:0007669"/>
    <property type="project" value="InterPro"/>
</dbReference>
<dbReference type="GO" id="GO:0006487">
    <property type="term" value="P:protein N-linked glycosylation"/>
    <property type="evidence" value="ECO:0007669"/>
    <property type="project" value="TreeGrafter"/>
</dbReference>
<feature type="chain" id="PRO_5015113687" evidence="3">
    <location>
        <begin position="26"/>
        <end position="622"/>
    </location>
</feature>
<evidence type="ECO:0000256" key="1">
    <source>
        <dbReference type="ARBA" id="ARBA00009003"/>
    </source>
</evidence>
<feature type="compositionally biased region" description="Basic and acidic residues" evidence="2">
    <location>
        <begin position="477"/>
        <end position="496"/>
    </location>
</feature>
<feature type="compositionally biased region" description="Acidic residues" evidence="2">
    <location>
        <begin position="464"/>
        <end position="476"/>
    </location>
</feature>
<feature type="region of interest" description="Disordered" evidence="2">
    <location>
        <begin position="349"/>
        <end position="622"/>
    </location>
</feature>
<accession>A0A2P7YFR1</accession>
<reference evidence="4 5" key="1">
    <citation type="submission" date="2017-05" db="EMBL/GenBank/DDBJ databases">
        <title>Draft genome sequence of Elsinoe australis.</title>
        <authorList>
            <person name="Cheng Q."/>
        </authorList>
    </citation>
    <scope>NUCLEOTIDE SEQUENCE [LARGE SCALE GENOMIC DNA]</scope>
    <source>
        <strain evidence="4 5">NL1</strain>
    </source>
</reference>
<dbReference type="STRING" id="40998.A0A2P7YFR1"/>
<feature type="compositionally biased region" description="Basic and acidic residues" evidence="2">
    <location>
        <begin position="580"/>
        <end position="622"/>
    </location>
</feature>
<dbReference type="AlphaFoldDB" id="A0A2P7YFR1"/>
<evidence type="ECO:0000313" key="4">
    <source>
        <dbReference type="EMBL" id="PSK34795.1"/>
    </source>
</evidence>
<dbReference type="PANTHER" id="PTHR31834:SF1">
    <property type="entry name" value="INITIATION-SPECIFIC ALPHA-1,6-MANNOSYLTRANSFERASE"/>
    <property type="match status" value="1"/>
</dbReference>
<proteinExistence type="inferred from homology"/>